<feature type="transmembrane region" description="Helical" evidence="2">
    <location>
        <begin position="182"/>
        <end position="203"/>
    </location>
</feature>
<evidence type="ECO:0000313" key="3">
    <source>
        <dbReference type="EMBL" id="KAK1755635.1"/>
    </source>
</evidence>
<feature type="compositionally biased region" description="Low complexity" evidence="1">
    <location>
        <begin position="23"/>
        <end position="37"/>
    </location>
</feature>
<feature type="region of interest" description="Disordered" evidence="1">
    <location>
        <begin position="75"/>
        <end position="125"/>
    </location>
</feature>
<organism evidence="3 4">
    <name type="scientific">Echria macrotheca</name>
    <dbReference type="NCBI Taxonomy" id="438768"/>
    <lineage>
        <taxon>Eukaryota</taxon>
        <taxon>Fungi</taxon>
        <taxon>Dikarya</taxon>
        <taxon>Ascomycota</taxon>
        <taxon>Pezizomycotina</taxon>
        <taxon>Sordariomycetes</taxon>
        <taxon>Sordariomycetidae</taxon>
        <taxon>Sordariales</taxon>
        <taxon>Schizotheciaceae</taxon>
        <taxon>Echria</taxon>
    </lineage>
</organism>
<accession>A0AAJ0BD31</accession>
<dbReference type="AlphaFoldDB" id="A0AAJ0BD31"/>
<feature type="transmembrane region" description="Helical" evidence="2">
    <location>
        <begin position="223"/>
        <end position="247"/>
    </location>
</feature>
<protein>
    <submittedName>
        <fullName evidence="3">Uncharacterized protein</fullName>
    </submittedName>
</protein>
<keyword evidence="2" id="KW-0472">Membrane</keyword>
<gene>
    <name evidence="3" type="ORF">QBC47DRAFT_401802</name>
</gene>
<evidence type="ECO:0000256" key="1">
    <source>
        <dbReference type="SAM" id="MobiDB-lite"/>
    </source>
</evidence>
<keyword evidence="2" id="KW-0812">Transmembrane</keyword>
<comment type="caution">
    <text evidence="3">The sequence shown here is derived from an EMBL/GenBank/DDBJ whole genome shotgun (WGS) entry which is preliminary data.</text>
</comment>
<feature type="compositionally biased region" description="Low complexity" evidence="1">
    <location>
        <begin position="116"/>
        <end position="125"/>
    </location>
</feature>
<sequence>MLVTSPVRHPSITRETLRRSSRRWTTSAGNTSSASSSLPDPDELLVFYRRFNPKYQPTPERRDSSSFVLTKTFDEDHYNSNTDEDYSPSSSDNDDDDSSSSSDEEEEEEDDDARYTPPKSSPVVLVLKSTTTSTSTSASIINHDQNKQHPLTAEKMTSRWRRSAGQIYDGILHLGTIRYRTILGLVVYASVAPYLQMCGIPVTQMDMFEVLADQLAGHIVVQSVSLCVRAVVAYFLMRAFFTVLVLVF</sequence>
<feature type="compositionally biased region" description="Acidic residues" evidence="1">
    <location>
        <begin position="82"/>
        <end position="112"/>
    </location>
</feature>
<name>A0AAJ0BD31_9PEZI</name>
<reference evidence="3" key="1">
    <citation type="submission" date="2023-06" db="EMBL/GenBank/DDBJ databases">
        <title>Genome-scale phylogeny and comparative genomics of the fungal order Sordariales.</title>
        <authorList>
            <consortium name="Lawrence Berkeley National Laboratory"/>
            <person name="Hensen N."/>
            <person name="Bonometti L."/>
            <person name="Westerberg I."/>
            <person name="Brannstrom I.O."/>
            <person name="Guillou S."/>
            <person name="Cros-Aarteil S."/>
            <person name="Calhoun S."/>
            <person name="Haridas S."/>
            <person name="Kuo A."/>
            <person name="Mondo S."/>
            <person name="Pangilinan J."/>
            <person name="Riley R."/>
            <person name="Labutti K."/>
            <person name="Andreopoulos B."/>
            <person name="Lipzen A."/>
            <person name="Chen C."/>
            <person name="Yanf M."/>
            <person name="Daum C."/>
            <person name="Ng V."/>
            <person name="Clum A."/>
            <person name="Steindorff A."/>
            <person name="Ohm R."/>
            <person name="Martin F."/>
            <person name="Silar P."/>
            <person name="Natvig D."/>
            <person name="Lalanne C."/>
            <person name="Gautier V."/>
            <person name="Ament-Velasquez S.L."/>
            <person name="Kruys A."/>
            <person name="Hutchinson M.I."/>
            <person name="Powell A.J."/>
            <person name="Barry K."/>
            <person name="Miller A.N."/>
            <person name="Grigoriev I.V."/>
            <person name="Debuchy R."/>
            <person name="Gladieux P."/>
            <person name="Thoren M.H."/>
            <person name="Johannesson H."/>
        </authorList>
    </citation>
    <scope>NUCLEOTIDE SEQUENCE</scope>
    <source>
        <strain evidence="3">PSN4</strain>
    </source>
</reference>
<keyword evidence="4" id="KW-1185">Reference proteome</keyword>
<evidence type="ECO:0000256" key="2">
    <source>
        <dbReference type="SAM" id="Phobius"/>
    </source>
</evidence>
<dbReference type="EMBL" id="MU839833">
    <property type="protein sequence ID" value="KAK1755635.1"/>
    <property type="molecule type" value="Genomic_DNA"/>
</dbReference>
<feature type="region of interest" description="Disordered" evidence="1">
    <location>
        <begin position="1"/>
        <end position="42"/>
    </location>
</feature>
<keyword evidence="2" id="KW-1133">Transmembrane helix</keyword>
<dbReference type="Proteomes" id="UP001239445">
    <property type="component" value="Unassembled WGS sequence"/>
</dbReference>
<proteinExistence type="predicted"/>
<evidence type="ECO:0000313" key="4">
    <source>
        <dbReference type="Proteomes" id="UP001239445"/>
    </source>
</evidence>